<comment type="caution">
    <text evidence="4">The sequence shown here is derived from an EMBL/GenBank/DDBJ whole genome shotgun (WGS) entry which is preliminary data.</text>
</comment>
<feature type="region of interest" description="Disordered" evidence="1">
    <location>
        <begin position="1"/>
        <end position="26"/>
    </location>
</feature>
<feature type="compositionally biased region" description="Polar residues" evidence="1">
    <location>
        <begin position="1"/>
        <end position="11"/>
    </location>
</feature>
<dbReference type="Proteomes" id="UP000663889">
    <property type="component" value="Unassembled WGS sequence"/>
</dbReference>
<dbReference type="Proteomes" id="UP000663874">
    <property type="component" value="Unassembled WGS sequence"/>
</dbReference>
<dbReference type="EMBL" id="CAJOBE010010930">
    <property type="protein sequence ID" value="CAF4119906.1"/>
    <property type="molecule type" value="Genomic_DNA"/>
</dbReference>
<dbReference type="OrthoDB" id="9980630at2759"/>
<evidence type="ECO:0000313" key="2">
    <source>
        <dbReference type="EMBL" id="CAF0949970.1"/>
    </source>
</evidence>
<dbReference type="Proteomes" id="UP000663882">
    <property type="component" value="Unassembled WGS sequence"/>
</dbReference>
<dbReference type="Pfam" id="PF15691">
    <property type="entry name" value="PPP1R32"/>
    <property type="match status" value="2"/>
</dbReference>
<evidence type="ECO:0000313" key="4">
    <source>
        <dbReference type="EMBL" id="CAF4119906.1"/>
    </source>
</evidence>
<sequence>MCTENYETSHQTHYKPYELPNGTESLPPNITNQTSGFFRERAVHIPNSRVPPIGGKEVTTYGSNFVKPAQTEPVIMGEVGPKENSGFVANTEIDPLTATLGERWHYRSRPTGDSEYKDKFPQYDYPKGDDPLLTIIDPNTKVSSDRVINNFVLPTGEGPYAGGSFAPDSTEYRKNYLGNQFLPEKMGNLEIGPKEITGPTRNGDGYVQTFDDPRRFITTYQMNHFDMNPKGRDREGYVVGGIQKPQPSGFTEDTKISNPLENFRDERITHYHLDPYQVRSLRARDPFFDDTTHDNKGRLQKQSEIF</sequence>
<dbReference type="EMBL" id="CAJNOO010000462">
    <property type="protein sequence ID" value="CAF0949970.1"/>
    <property type="molecule type" value="Genomic_DNA"/>
</dbReference>
<accession>A0A819W6P7</accession>
<dbReference type="InterPro" id="IPR031410">
    <property type="entry name" value="SAXO4"/>
</dbReference>
<gene>
    <name evidence="4" type="ORF">FNK824_LOCUS32252</name>
    <name evidence="2" type="ORF">RFH988_LOCUS11571</name>
    <name evidence="3" type="ORF">SEV965_LOCUS9684</name>
</gene>
<evidence type="ECO:0000313" key="5">
    <source>
        <dbReference type="Proteomes" id="UP000663874"/>
    </source>
</evidence>
<dbReference type="PANTHER" id="PTHR34349:SF1">
    <property type="entry name" value="PROTEIN PHOSPHATASE 1 REGULATORY SUBUNIT 32"/>
    <property type="match status" value="1"/>
</dbReference>
<evidence type="ECO:0000256" key="1">
    <source>
        <dbReference type="SAM" id="MobiDB-lite"/>
    </source>
</evidence>
<proteinExistence type="predicted"/>
<reference evidence="4" key="1">
    <citation type="submission" date="2021-02" db="EMBL/GenBank/DDBJ databases">
        <authorList>
            <person name="Nowell W R."/>
        </authorList>
    </citation>
    <scope>NUCLEOTIDE SEQUENCE</scope>
</reference>
<evidence type="ECO:0000313" key="3">
    <source>
        <dbReference type="EMBL" id="CAF0979619.1"/>
    </source>
</evidence>
<dbReference type="AlphaFoldDB" id="A0A819W6P7"/>
<dbReference type="PANTHER" id="PTHR34349">
    <property type="entry name" value="PROTEIN PHOSPHATASE 1 REGULATORY SUBUNIT 32"/>
    <property type="match status" value="1"/>
</dbReference>
<protein>
    <submittedName>
        <fullName evidence="4">Uncharacterized protein</fullName>
    </submittedName>
</protein>
<name>A0A819W6P7_9BILA</name>
<dbReference type="GO" id="GO:0019902">
    <property type="term" value="F:phosphatase binding"/>
    <property type="evidence" value="ECO:0007669"/>
    <property type="project" value="TreeGrafter"/>
</dbReference>
<organism evidence="4 5">
    <name type="scientific">Rotaria sordida</name>
    <dbReference type="NCBI Taxonomy" id="392033"/>
    <lineage>
        <taxon>Eukaryota</taxon>
        <taxon>Metazoa</taxon>
        <taxon>Spiralia</taxon>
        <taxon>Gnathifera</taxon>
        <taxon>Rotifera</taxon>
        <taxon>Eurotatoria</taxon>
        <taxon>Bdelloidea</taxon>
        <taxon>Philodinida</taxon>
        <taxon>Philodinidae</taxon>
        <taxon>Rotaria</taxon>
    </lineage>
</organism>
<dbReference type="EMBL" id="CAJNOU010000382">
    <property type="protein sequence ID" value="CAF0979619.1"/>
    <property type="molecule type" value="Genomic_DNA"/>
</dbReference>